<dbReference type="PROSITE" id="PS50222">
    <property type="entry name" value="EF_HAND_2"/>
    <property type="match status" value="1"/>
</dbReference>
<name>A0AAD8Z1K1_9TELE</name>
<sequence>MTTPREKEAVKYLEEHKIGEMMDNLISMLFFYRPGKILMSVPNAVLSTKRPREFLIAQLEQLRASKLSAADSPCLFDDSNLDAVFGILDPANQGHISYAQYKEALMTLGIKNFNEHHEDLGNNRISNETFKREA</sequence>
<dbReference type="InterPro" id="IPR056587">
    <property type="entry name" value="EF_EFCAB10_C"/>
</dbReference>
<dbReference type="PANTHER" id="PTHR21847:SF1">
    <property type="entry name" value="EF-HAND CALCIUM-BINDING DOMAIN-CONTAINING PROTEIN 10"/>
    <property type="match status" value="1"/>
</dbReference>
<dbReference type="InterPro" id="IPR049760">
    <property type="entry name" value="DD_EFCAB10"/>
</dbReference>
<dbReference type="PANTHER" id="PTHR21847">
    <property type="entry name" value="EF-HAND CALCIUM-BINDING DOMAIN-CONTAINING PROTEIN 10"/>
    <property type="match status" value="1"/>
</dbReference>
<comment type="caution">
    <text evidence="2">The sequence shown here is derived from an EMBL/GenBank/DDBJ whole genome shotgun (WGS) entry which is preliminary data.</text>
</comment>
<dbReference type="EMBL" id="JAROKS010000022">
    <property type="protein sequence ID" value="KAK1789833.1"/>
    <property type="molecule type" value="Genomic_DNA"/>
</dbReference>
<protein>
    <recommendedName>
        <fullName evidence="1">EF-hand domain-containing protein</fullName>
    </recommendedName>
</protein>
<organism evidence="2 3">
    <name type="scientific">Electrophorus voltai</name>
    <dbReference type="NCBI Taxonomy" id="2609070"/>
    <lineage>
        <taxon>Eukaryota</taxon>
        <taxon>Metazoa</taxon>
        <taxon>Chordata</taxon>
        <taxon>Craniata</taxon>
        <taxon>Vertebrata</taxon>
        <taxon>Euteleostomi</taxon>
        <taxon>Actinopterygii</taxon>
        <taxon>Neopterygii</taxon>
        <taxon>Teleostei</taxon>
        <taxon>Ostariophysi</taxon>
        <taxon>Gymnotiformes</taxon>
        <taxon>Gymnotoidei</taxon>
        <taxon>Gymnotidae</taxon>
        <taxon>Electrophorus</taxon>
    </lineage>
</organism>
<dbReference type="GO" id="GO:0005509">
    <property type="term" value="F:calcium ion binding"/>
    <property type="evidence" value="ECO:0007669"/>
    <property type="project" value="InterPro"/>
</dbReference>
<dbReference type="AlphaFoldDB" id="A0AAD8Z1K1"/>
<gene>
    <name evidence="2" type="ORF">P4O66_015709</name>
</gene>
<dbReference type="Pfam" id="PF24548">
    <property type="entry name" value="EF_EFCAB10_C"/>
    <property type="match status" value="1"/>
</dbReference>
<evidence type="ECO:0000259" key="1">
    <source>
        <dbReference type="PROSITE" id="PS50222"/>
    </source>
</evidence>
<dbReference type="InterPro" id="IPR039879">
    <property type="entry name" value="EFC10"/>
</dbReference>
<reference evidence="2" key="1">
    <citation type="submission" date="2023-03" db="EMBL/GenBank/DDBJ databases">
        <title>Electrophorus voltai genome.</title>
        <authorList>
            <person name="Bian C."/>
        </authorList>
    </citation>
    <scope>NUCLEOTIDE SEQUENCE</scope>
    <source>
        <strain evidence="2">CB-2022</strain>
        <tissue evidence="2">Muscle</tissue>
    </source>
</reference>
<keyword evidence="3" id="KW-1185">Reference proteome</keyword>
<dbReference type="CDD" id="cd22976">
    <property type="entry name" value="DD_EFCAB10"/>
    <property type="match status" value="1"/>
</dbReference>
<evidence type="ECO:0000313" key="3">
    <source>
        <dbReference type="Proteomes" id="UP001239994"/>
    </source>
</evidence>
<proteinExistence type="predicted"/>
<feature type="domain" description="EF-hand" evidence="1">
    <location>
        <begin position="76"/>
        <end position="111"/>
    </location>
</feature>
<dbReference type="InterPro" id="IPR002048">
    <property type="entry name" value="EF_hand_dom"/>
</dbReference>
<dbReference type="Proteomes" id="UP001239994">
    <property type="component" value="Unassembled WGS sequence"/>
</dbReference>
<accession>A0AAD8Z1K1</accession>
<evidence type="ECO:0000313" key="2">
    <source>
        <dbReference type="EMBL" id="KAK1789833.1"/>
    </source>
</evidence>